<dbReference type="PANTHER" id="PTHR42756:SF1">
    <property type="entry name" value="TRANSCRIPTIONAL REPRESSOR OF EMRAB OPERON"/>
    <property type="match status" value="1"/>
</dbReference>
<protein>
    <submittedName>
        <fullName evidence="5">MarR family transcriptional regulator</fullName>
    </submittedName>
</protein>
<dbReference type="InterPro" id="IPR000835">
    <property type="entry name" value="HTH_MarR-typ"/>
</dbReference>
<dbReference type="Pfam" id="PF01047">
    <property type="entry name" value="MarR"/>
    <property type="match status" value="1"/>
</dbReference>
<dbReference type="InterPro" id="IPR036388">
    <property type="entry name" value="WH-like_DNA-bd_sf"/>
</dbReference>
<evidence type="ECO:0000256" key="1">
    <source>
        <dbReference type="ARBA" id="ARBA00023015"/>
    </source>
</evidence>
<feature type="domain" description="HTH marR-type" evidence="4">
    <location>
        <begin position="19"/>
        <end position="154"/>
    </location>
</feature>
<dbReference type="KEGG" id="cbei:LF65_01649"/>
<gene>
    <name evidence="5" type="ORF">LF65_01649</name>
</gene>
<sequence length="163" mass="18902">MKFREDWPNNYEELVERQADEIIKIFKSIKKNIGSKFEESAKKCGFTATQLSAIFHLHTTPLITLQALSEHMGLTKSTVSGIIDRLEKQGVVVREIPNDNRRIVRLSISEEFEKNNDIQKIKMEFRTNFISKLIKNVDSKEVSKIIYGLKQFNIILNEKEESA</sequence>
<reference evidence="6" key="1">
    <citation type="submission" date="2014-12" db="EMBL/GenBank/DDBJ databases">
        <title>Genome sequence of Clostridium beijerinckii strain 59B.</title>
        <authorList>
            <person name="Little G.T."/>
            <person name="Minton N.P."/>
        </authorList>
    </citation>
    <scope>NUCLEOTIDE SEQUENCE [LARGE SCALE GENOMIC DNA]</scope>
    <source>
        <strain evidence="6">59B</strain>
    </source>
</reference>
<dbReference type="AlphaFoldDB" id="A0A0B5Q7X4"/>
<dbReference type="Gene3D" id="1.10.10.10">
    <property type="entry name" value="Winged helix-like DNA-binding domain superfamily/Winged helix DNA-binding domain"/>
    <property type="match status" value="1"/>
</dbReference>
<dbReference type="PANTHER" id="PTHR42756">
    <property type="entry name" value="TRANSCRIPTIONAL REGULATOR, MARR"/>
    <property type="match status" value="1"/>
</dbReference>
<dbReference type="PROSITE" id="PS50995">
    <property type="entry name" value="HTH_MARR_2"/>
    <property type="match status" value="1"/>
</dbReference>
<dbReference type="EMBL" id="CP010086">
    <property type="protein sequence ID" value="AJG98254.1"/>
    <property type="molecule type" value="Genomic_DNA"/>
</dbReference>
<dbReference type="InterPro" id="IPR036390">
    <property type="entry name" value="WH_DNA-bd_sf"/>
</dbReference>
<keyword evidence="3" id="KW-0804">Transcription</keyword>
<evidence type="ECO:0000313" key="6">
    <source>
        <dbReference type="Proteomes" id="UP000031866"/>
    </source>
</evidence>
<evidence type="ECO:0000256" key="2">
    <source>
        <dbReference type="ARBA" id="ARBA00023125"/>
    </source>
</evidence>
<proteinExistence type="predicted"/>
<dbReference type="Proteomes" id="UP000031866">
    <property type="component" value="Chromosome"/>
</dbReference>
<dbReference type="SUPFAM" id="SSF46785">
    <property type="entry name" value="Winged helix' DNA-binding domain"/>
    <property type="match status" value="1"/>
</dbReference>
<evidence type="ECO:0000259" key="4">
    <source>
        <dbReference type="PROSITE" id="PS50995"/>
    </source>
</evidence>
<organism evidence="5 6">
    <name type="scientific">Clostridium beijerinckii</name>
    <name type="common">Clostridium MP</name>
    <dbReference type="NCBI Taxonomy" id="1520"/>
    <lineage>
        <taxon>Bacteria</taxon>
        <taxon>Bacillati</taxon>
        <taxon>Bacillota</taxon>
        <taxon>Clostridia</taxon>
        <taxon>Eubacteriales</taxon>
        <taxon>Clostridiaceae</taxon>
        <taxon>Clostridium</taxon>
    </lineage>
</organism>
<name>A0A0B5Q7X4_CLOBE</name>
<keyword evidence="2" id="KW-0238">DNA-binding</keyword>
<dbReference type="SMART" id="SM00347">
    <property type="entry name" value="HTH_MARR"/>
    <property type="match status" value="1"/>
</dbReference>
<dbReference type="OrthoDB" id="49580at2"/>
<evidence type="ECO:0000313" key="5">
    <source>
        <dbReference type="EMBL" id="AJG98254.1"/>
    </source>
</evidence>
<dbReference type="GO" id="GO:0003700">
    <property type="term" value="F:DNA-binding transcription factor activity"/>
    <property type="evidence" value="ECO:0007669"/>
    <property type="project" value="InterPro"/>
</dbReference>
<dbReference type="STRING" id="1520.LF65_01649"/>
<dbReference type="RefSeq" id="WP_041895531.1">
    <property type="nucleotide sequence ID" value="NZ_CP010086.2"/>
</dbReference>
<accession>A0A0B5Q7X4</accession>
<evidence type="ECO:0000256" key="3">
    <source>
        <dbReference type="ARBA" id="ARBA00023163"/>
    </source>
</evidence>
<keyword evidence="1" id="KW-0805">Transcription regulation</keyword>
<dbReference type="GO" id="GO:0003677">
    <property type="term" value="F:DNA binding"/>
    <property type="evidence" value="ECO:0007669"/>
    <property type="project" value="UniProtKB-KW"/>
</dbReference>